<organism evidence="1 2">
    <name type="scientific">Nocardioides plantarum</name>
    <dbReference type="NCBI Taxonomy" id="29299"/>
    <lineage>
        <taxon>Bacteria</taxon>
        <taxon>Bacillati</taxon>
        <taxon>Actinomycetota</taxon>
        <taxon>Actinomycetes</taxon>
        <taxon>Propionibacteriales</taxon>
        <taxon>Nocardioidaceae</taxon>
        <taxon>Nocardioides</taxon>
    </lineage>
</organism>
<gene>
    <name evidence="1" type="ORF">ACFFRI_18775</name>
</gene>
<sequence length="333" mass="35605">MTNLPSRLADFTKLSAYEQKTWTSAVERLNTRRDGLMRKFAAPVTKPVGRLTVQVWKTLPLHENLEESVFKAMRGLKAVTFDPALRSVNAGKPLSRRGFSDRRGLLALDLEEIDRSFPRLRTAYTGAALIEGGGSALAVTGAEVATTVSAGATAGVAAGAIAADVVASMAIMGRVIGRVAAEYGYDVRLPDEEAFALGIISLGTAGTAAEKVAALASLRRLANQMMRQATWAELNQSVLVQIIRRTFDALGERLTKQKLGQAVPIAGVLINAGLSAQMADSTYRTARDVYRLRFLSEKYDIDPGSWTLHDESDPDDVLGAALDDADNAGGGPL</sequence>
<dbReference type="InterPro" id="IPR024787">
    <property type="entry name" value="EcsC"/>
</dbReference>
<accession>A0ABV5KEH9</accession>
<keyword evidence="2" id="KW-1185">Reference proteome</keyword>
<dbReference type="PANTHER" id="PTHR41260">
    <property type="entry name" value="PROTEIN ECSC"/>
    <property type="match status" value="1"/>
</dbReference>
<name>A0ABV5KEH9_9ACTN</name>
<dbReference type="EMBL" id="JBHMDG010000028">
    <property type="protein sequence ID" value="MFB9315100.1"/>
    <property type="molecule type" value="Genomic_DNA"/>
</dbReference>
<proteinExistence type="predicted"/>
<evidence type="ECO:0000313" key="2">
    <source>
        <dbReference type="Proteomes" id="UP001589750"/>
    </source>
</evidence>
<dbReference type="Pfam" id="PF12787">
    <property type="entry name" value="EcsC"/>
    <property type="match status" value="1"/>
</dbReference>
<dbReference type="RefSeq" id="WP_170215215.1">
    <property type="nucleotide sequence ID" value="NZ_JBHMDG010000028.1"/>
</dbReference>
<protein>
    <submittedName>
        <fullName evidence="1">EcsC family protein</fullName>
    </submittedName>
</protein>
<dbReference type="Proteomes" id="UP001589750">
    <property type="component" value="Unassembled WGS sequence"/>
</dbReference>
<dbReference type="PANTHER" id="PTHR41260:SF1">
    <property type="entry name" value="PROTEIN ECSC"/>
    <property type="match status" value="1"/>
</dbReference>
<comment type="caution">
    <text evidence="1">The sequence shown here is derived from an EMBL/GenBank/DDBJ whole genome shotgun (WGS) entry which is preliminary data.</text>
</comment>
<evidence type="ECO:0000313" key="1">
    <source>
        <dbReference type="EMBL" id="MFB9315100.1"/>
    </source>
</evidence>
<reference evidence="1 2" key="1">
    <citation type="submission" date="2024-09" db="EMBL/GenBank/DDBJ databases">
        <authorList>
            <person name="Sun Q."/>
            <person name="Mori K."/>
        </authorList>
    </citation>
    <scope>NUCLEOTIDE SEQUENCE [LARGE SCALE GENOMIC DNA]</scope>
    <source>
        <strain evidence="1 2">JCM 9626</strain>
    </source>
</reference>